<evidence type="ECO:0000256" key="1">
    <source>
        <dbReference type="SAM" id="MobiDB-lite"/>
    </source>
</evidence>
<dbReference type="Proteomes" id="UP001165083">
    <property type="component" value="Unassembled WGS sequence"/>
</dbReference>
<organism evidence="2 3">
    <name type="scientific">Phytophthora lilii</name>
    <dbReference type="NCBI Taxonomy" id="2077276"/>
    <lineage>
        <taxon>Eukaryota</taxon>
        <taxon>Sar</taxon>
        <taxon>Stramenopiles</taxon>
        <taxon>Oomycota</taxon>
        <taxon>Peronosporomycetes</taxon>
        <taxon>Peronosporales</taxon>
        <taxon>Peronosporaceae</taxon>
        <taxon>Phytophthora</taxon>
    </lineage>
</organism>
<evidence type="ECO:0000313" key="3">
    <source>
        <dbReference type="Proteomes" id="UP001165083"/>
    </source>
</evidence>
<evidence type="ECO:0000313" key="2">
    <source>
        <dbReference type="EMBL" id="GMF35497.1"/>
    </source>
</evidence>
<name>A0A9W7CPL9_9STRA</name>
<protein>
    <submittedName>
        <fullName evidence="2">Unnamed protein product</fullName>
    </submittedName>
</protein>
<dbReference type="AlphaFoldDB" id="A0A9W7CPL9"/>
<feature type="compositionally biased region" description="Basic and acidic residues" evidence="1">
    <location>
        <begin position="69"/>
        <end position="79"/>
    </location>
</feature>
<feature type="region of interest" description="Disordered" evidence="1">
    <location>
        <begin position="65"/>
        <end position="173"/>
    </location>
</feature>
<proteinExistence type="predicted"/>
<dbReference type="EMBL" id="BSXW01001287">
    <property type="protein sequence ID" value="GMF35497.1"/>
    <property type="molecule type" value="Genomic_DNA"/>
</dbReference>
<reference evidence="2" key="1">
    <citation type="submission" date="2023-04" db="EMBL/GenBank/DDBJ databases">
        <title>Phytophthora lilii NBRC 32176.</title>
        <authorList>
            <person name="Ichikawa N."/>
            <person name="Sato H."/>
            <person name="Tonouchi N."/>
        </authorList>
    </citation>
    <scope>NUCLEOTIDE SEQUENCE</scope>
    <source>
        <strain evidence="2">NBRC 32176</strain>
    </source>
</reference>
<sequence>MLQPTHTPDFKVVTRAFLQAEMTRLDPLFEFDAPQSFTDLSAPAPAPAGEHDPWFDRLHVQHSKPSAELARELQEDVGKENQPADWRKSREVQPADWRRSQENQPADWREVSARKLKPDKAPSLKEMRAKHPPFQVKKEVKQHKQRKPLADVSNKIKTQTTKRSRKNGEKDQTKLQELLARHNKKFKAAHTYEPPQHSVREVKQVGDTFGAG</sequence>
<comment type="caution">
    <text evidence="2">The sequence shown here is derived from an EMBL/GenBank/DDBJ whole genome shotgun (WGS) entry which is preliminary data.</text>
</comment>
<dbReference type="OrthoDB" id="165544at2759"/>
<feature type="compositionally biased region" description="Basic and acidic residues" evidence="1">
    <location>
        <begin position="85"/>
        <end position="129"/>
    </location>
</feature>
<keyword evidence="3" id="KW-1185">Reference proteome</keyword>
<gene>
    <name evidence="2" type="ORF">Plil01_001507800</name>
</gene>
<accession>A0A9W7CPL9</accession>